<gene>
    <name evidence="2" type="ORF">SAMN02745180_00871</name>
</gene>
<dbReference type="Proteomes" id="UP000184389">
    <property type="component" value="Unassembled WGS sequence"/>
</dbReference>
<protein>
    <submittedName>
        <fullName evidence="2">Uncharacterized membrane protein</fullName>
    </submittedName>
</protein>
<reference evidence="2 3" key="1">
    <citation type="submission" date="2016-11" db="EMBL/GenBank/DDBJ databases">
        <authorList>
            <person name="Jaros S."/>
            <person name="Januszkiewicz K."/>
            <person name="Wedrychowicz H."/>
        </authorList>
    </citation>
    <scope>NUCLEOTIDE SEQUENCE [LARGE SCALE GENOMIC DNA]</scope>
    <source>
        <strain evidence="2 3">DSM 13106</strain>
    </source>
</reference>
<feature type="transmembrane region" description="Helical" evidence="1">
    <location>
        <begin position="157"/>
        <end position="179"/>
    </location>
</feature>
<keyword evidence="1" id="KW-0812">Transmembrane</keyword>
<dbReference type="STRING" id="1123281.SAMN02745180_00871"/>
<feature type="transmembrane region" description="Helical" evidence="1">
    <location>
        <begin position="96"/>
        <end position="119"/>
    </location>
</feature>
<evidence type="ECO:0000256" key="1">
    <source>
        <dbReference type="SAM" id="Phobius"/>
    </source>
</evidence>
<feature type="transmembrane region" description="Helical" evidence="1">
    <location>
        <begin position="6"/>
        <end position="32"/>
    </location>
</feature>
<keyword evidence="1" id="KW-1133">Transmembrane helix</keyword>
<name>A0A1M5VES1_9FIRM</name>
<feature type="transmembrane region" description="Helical" evidence="1">
    <location>
        <begin position="191"/>
        <end position="212"/>
    </location>
</feature>
<evidence type="ECO:0000313" key="3">
    <source>
        <dbReference type="Proteomes" id="UP000184389"/>
    </source>
</evidence>
<sequence>MNYLVLLGVLVVIVGFALKLDSILIIAVAAIVTAITGRMGIVEFLDVFGATFVGSRYMNVFLIVLLLTGTLERNGLKHAAAKLIGKFKGATPAHVLGVYSVLRGILGAFNVGLGGVAGFTRPVLMPMCQATIETKGYKANEEHMDHVKGMAAGVENIVWFFTQVLFIGGSGGLLVKGAMESLGYNVELPQLAAAEIPVAIFAVLFTIIYYNILDKRYMKKYYGEINVENK</sequence>
<proteinExistence type="predicted"/>
<feature type="transmembrane region" description="Helical" evidence="1">
    <location>
        <begin position="44"/>
        <end position="67"/>
    </location>
</feature>
<keyword evidence="3" id="KW-1185">Reference proteome</keyword>
<organism evidence="2 3">
    <name type="scientific">Sporanaerobacter acetigenes DSM 13106</name>
    <dbReference type="NCBI Taxonomy" id="1123281"/>
    <lineage>
        <taxon>Bacteria</taxon>
        <taxon>Bacillati</taxon>
        <taxon>Bacillota</taxon>
        <taxon>Tissierellia</taxon>
        <taxon>Tissierellales</taxon>
        <taxon>Sporanaerobacteraceae</taxon>
        <taxon>Sporanaerobacter</taxon>
    </lineage>
</organism>
<dbReference type="Pfam" id="PF06149">
    <property type="entry name" value="DUF969"/>
    <property type="match status" value="1"/>
</dbReference>
<dbReference type="InterPro" id="IPR010374">
    <property type="entry name" value="DUF969"/>
</dbReference>
<dbReference type="OrthoDB" id="80065at2"/>
<accession>A0A1M5VES1</accession>
<keyword evidence="1" id="KW-0472">Membrane</keyword>
<dbReference type="AlphaFoldDB" id="A0A1M5VES1"/>
<dbReference type="EMBL" id="FQXR01000004">
    <property type="protein sequence ID" value="SHH73665.1"/>
    <property type="molecule type" value="Genomic_DNA"/>
</dbReference>
<dbReference type="RefSeq" id="WP_072743501.1">
    <property type="nucleotide sequence ID" value="NZ_FQXR01000004.1"/>
</dbReference>
<evidence type="ECO:0000313" key="2">
    <source>
        <dbReference type="EMBL" id="SHH73665.1"/>
    </source>
</evidence>